<dbReference type="Proteomes" id="UP000198882">
    <property type="component" value="Unassembled WGS sequence"/>
</dbReference>
<dbReference type="InterPro" id="IPR043809">
    <property type="entry name" value="DUF5791"/>
</dbReference>
<evidence type="ECO:0000313" key="1">
    <source>
        <dbReference type="EMBL" id="SDJ83319.1"/>
    </source>
</evidence>
<gene>
    <name evidence="1" type="ORF">SAMN04515672_1554</name>
</gene>
<accession>A0A1G8WY72</accession>
<protein>
    <submittedName>
        <fullName evidence="1">Uncharacterized protein</fullName>
    </submittedName>
</protein>
<sequence>MFYDQRMTVPDSPADLRAEYEDDLRAVVDQHGADAVAEQTDVDRDAAEALLESESPDLTIAEVAQIQSLEAGEPEPDEMVTIACEHLLLGMSTAVLDVDSIESELEIELDAKEVQQKLEQRAPMSLEEFVHIQYVIADGAP</sequence>
<name>A0A1G8WY72_9EURY</name>
<evidence type="ECO:0000313" key="2">
    <source>
        <dbReference type="Proteomes" id="UP000198882"/>
    </source>
</evidence>
<reference evidence="2" key="1">
    <citation type="submission" date="2016-10" db="EMBL/GenBank/DDBJ databases">
        <authorList>
            <person name="Varghese N."/>
            <person name="Submissions S."/>
        </authorList>
    </citation>
    <scope>NUCLEOTIDE SEQUENCE [LARGE SCALE GENOMIC DNA]</scope>
    <source>
        <strain evidence="2">B4,CECT 8067,JCM 17497</strain>
    </source>
</reference>
<dbReference type="AlphaFoldDB" id="A0A1G8WY72"/>
<keyword evidence="2" id="KW-1185">Reference proteome</keyword>
<dbReference type="EMBL" id="FNFE01000002">
    <property type="protein sequence ID" value="SDJ83319.1"/>
    <property type="molecule type" value="Genomic_DNA"/>
</dbReference>
<proteinExistence type="predicted"/>
<dbReference type="OrthoDB" id="306692at2157"/>
<dbReference type="Pfam" id="PF19104">
    <property type="entry name" value="DUF5791"/>
    <property type="match status" value="1"/>
</dbReference>
<dbReference type="RefSeq" id="WP_090304171.1">
    <property type="nucleotide sequence ID" value="NZ_FNFE01000002.1"/>
</dbReference>
<dbReference type="STRING" id="1095776.SAMN04515672_1554"/>
<organism evidence="1 2">
    <name type="scientific">Natronorubrum texcoconense</name>
    <dbReference type="NCBI Taxonomy" id="1095776"/>
    <lineage>
        <taxon>Archaea</taxon>
        <taxon>Methanobacteriati</taxon>
        <taxon>Methanobacteriota</taxon>
        <taxon>Stenosarchaea group</taxon>
        <taxon>Halobacteria</taxon>
        <taxon>Halobacteriales</taxon>
        <taxon>Natrialbaceae</taxon>
        <taxon>Natronorubrum</taxon>
    </lineage>
</organism>